<dbReference type="Proteomes" id="UP000280350">
    <property type="component" value="Unassembled WGS sequence"/>
</dbReference>
<evidence type="ECO:0000313" key="1">
    <source>
        <dbReference type="EMBL" id="RML77039.1"/>
    </source>
</evidence>
<name>A0AAX1VP28_PSEAJ</name>
<comment type="caution">
    <text evidence="1">The sequence shown here is derived from an EMBL/GenBank/DDBJ whole genome shotgun (WGS) entry which is preliminary data.</text>
</comment>
<dbReference type="EMBL" id="RBNX01000207">
    <property type="protein sequence ID" value="RML77039.1"/>
    <property type="molecule type" value="Genomic_DNA"/>
</dbReference>
<gene>
    <name evidence="1" type="ORF">ALQ89_02170</name>
</gene>
<reference evidence="1 2" key="1">
    <citation type="submission" date="2018-08" db="EMBL/GenBank/DDBJ databases">
        <title>Recombination of ecologically and evolutionarily significant loci maintains genetic cohesion in the Pseudomonas syringae species complex.</title>
        <authorList>
            <person name="Dillon M."/>
            <person name="Thakur S."/>
            <person name="Almeida R.N.D."/>
            <person name="Weir B.S."/>
            <person name="Guttman D.S."/>
        </authorList>
    </citation>
    <scope>NUCLEOTIDE SEQUENCE [LARGE SCALE GENOMIC DNA]</scope>
    <source>
        <strain evidence="1 2">ICMP 2851</strain>
    </source>
</reference>
<organism evidence="1 2">
    <name type="scientific">Pseudomonas amygdali pv. tabaci</name>
    <name type="common">Pseudomonas syringae pv. tabaci</name>
    <dbReference type="NCBI Taxonomy" id="322"/>
    <lineage>
        <taxon>Bacteria</taxon>
        <taxon>Pseudomonadati</taxon>
        <taxon>Pseudomonadota</taxon>
        <taxon>Gammaproteobacteria</taxon>
        <taxon>Pseudomonadales</taxon>
        <taxon>Pseudomonadaceae</taxon>
        <taxon>Pseudomonas</taxon>
        <taxon>Pseudomonas amygdali</taxon>
    </lineage>
</organism>
<proteinExistence type="predicted"/>
<evidence type="ECO:0000313" key="2">
    <source>
        <dbReference type="Proteomes" id="UP000280350"/>
    </source>
</evidence>
<protein>
    <submittedName>
        <fullName evidence="1">Uncharacterized protein</fullName>
    </submittedName>
</protein>
<sequence length="115" mass="13001">MEASKRPRDLEMSITMRDIDNCIETTINRLSSDAGSMRSTFYFDLRTSNPGRQRITDKLADQSIALCRTRGIDAERDGDGLRVTIDLRSCYLNPSQSELFNVALGYTRSVHGNHL</sequence>
<dbReference type="AlphaFoldDB" id="A0AAX1VP28"/>
<accession>A0AAX1VP28</accession>